<dbReference type="EMBL" id="LUEZ02000085">
    <property type="protein sequence ID" value="RDB19010.1"/>
    <property type="molecule type" value="Genomic_DNA"/>
</dbReference>
<sequence>MDFEDYSDLTDIDSDDYKPKAKKKSAGTRGQHSAGGYRIKNVLKVPRATTYTAQALVDQIHTNDINLEAEYQRAVVWPETKQIGIIDSVFRNFYIPPVIFAVNSSDDGSETRICIDGKQRLTSIQRFMDGFIPHKDPLTSEKLWYTDNLSTGNGRSSRPKKLLPEKYRRLFANKQIVCVEYHEITDSDEREIFQRVQLGMALTPAEKLQVVSTPRASFVSQLVTLFLKGDGGLAGDAIEWDQSRGGDFRCLAQAVFCIQMFGPELKNSGSIVKLEKWLSEDEEFSAALKAKVKDTLRVLSDLALDKRLNKVFKKPPKVAPIEFTLICLLVGVHKDKMSRAQLSAAIGKMRDDVRDVHVDIRMNDRVAKTMLDFIRMVQPATIPGDNGVPAGAAVGEKRKRPAEDDVKPKTRKDPPPEPTPPSLPSPRSLPTARPRPAAAPDRMAALRAAKIQASQNSTQTGQSSFAFQTNQPLPQLPSPGQSFTFPSGMSQSFQSSQQQQQFSSFPQQPPQSPLETSLMAHMSRPNDDNRARLEQPIPLPIPYDHEPDYHNPDPGNSSRAEPSGGGWSSSRGIVNRQSDSGWGSRQGHR</sequence>
<feature type="compositionally biased region" description="Polar residues" evidence="1">
    <location>
        <begin position="452"/>
        <end position="470"/>
    </location>
</feature>
<accession>A0A369JCT2</accession>
<feature type="compositionally biased region" description="Polar residues" evidence="1">
    <location>
        <begin position="568"/>
        <end position="583"/>
    </location>
</feature>
<dbReference type="Pfam" id="PF03235">
    <property type="entry name" value="GmrSD_N"/>
    <property type="match status" value="1"/>
</dbReference>
<comment type="caution">
    <text evidence="3">The sequence shown here is derived from an EMBL/GenBank/DDBJ whole genome shotgun (WGS) entry which is preliminary data.</text>
</comment>
<dbReference type="OrthoDB" id="5419821at2759"/>
<dbReference type="STRING" id="39966.A0A369JCT2"/>
<evidence type="ECO:0000256" key="1">
    <source>
        <dbReference type="SAM" id="MobiDB-lite"/>
    </source>
</evidence>
<dbReference type="InterPro" id="IPR004919">
    <property type="entry name" value="GmrSD_N"/>
</dbReference>
<evidence type="ECO:0000259" key="2">
    <source>
        <dbReference type="Pfam" id="PF03235"/>
    </source>
</evidence>
<organism evidence="3 4">
    <name type="scientific">Hypsizygus marmoreus</name>
    <name type="common">White beech mushroom</name>
    <name type="synonym">Agaricus marmoreus</name>
    <dbReference type="NCBI Taxonomy" id="39966"/>
    <lineage>
        <taxon>Eukaryota</taxon>
        <taxon>Fungi</taxon>
        <taxon>Dikarya</taxon>
        <taxon>Basidiomycota</taxon>
        <taxon>Agaricomycotina</taxon>
        <taxon>Agaricomycetes</taxon>
        <taxon>Agaricomycetidae</taxon>
        <taxon>Agaricales</taxon>
        <taxon>Tricholomatineae</taxon>
        <taxon>Lyophyllaceae</taxon>
        <taxon>Hypsizygus</taxon>
    </lineage>
</organism>
<dbReference type="InParanoid" id="A0A369JCT2"/>
<name>A0A369JCT2_HYPMA</name>
<feature type="domain" description="GmrSD restriction endonucleases N-terminal" evidence="2">
    <location>
        <begin position="59"/>
        <end position="208"/>
    </location>
</feature>
<proteinExistence type="predicted"/>
<feature type="compositionally biased region" description="Low complexity" evidence="1">
    <location>
        <begin position="425"/>
        <end position="449"/>
    </location>
</feature>
<dbReference type="PANTHER" id="PTHR39639:SF1">
    <property type="entry name" value="DUF262 DOMAIN-CONTAINING PROTEIN"/>
    <property type="match status" value="1"/>
</dbReference>
<keyword evidence="4" id="KW-1185">Reference proteome</keyword>
<feature type="compositionally biased region" description="Basic and acidic residues" evidence="1">
    <location>
        <begin position="524"/>
        <end position="533"/>
    </location>
</feature>
<protein>
    <recommendedName>
        <fullName evidence="2">GmrSD restriction endonucleases N-terminal domain-containing protein</fullName>
    </recommendedName>
</protein>
<gene>
    <name evidence="3" type="ORF">Hypma_014369</name>
</gene>
<feature type="region of interest" description="Disordered" evidence="1">
    <location>
        <begin position="382"/>
        <end position="589"/>
    </location>
</feature>
<reference evidence="3" key="1">
    <citation type="submission" date="2018-04" db="EMBL/GenBank/DDBJ databases">
        <title>Whole genome sequencing of Hypsizygus marmoreus.</title>
        <authorList>
            <person name="Choi I.-G."/>
            <person name="Min B."/>
            <person name="Kim J.-G."/>
            <person name="Kim S."/>
            <person name="Oh Y.-L."/>
            <person name="Kong W.-S."/>
            <person name="Park H."/>
            <person name="Jeong J."/>
            <person name="Song E.-S."/>
        </authorList>
    </citation>
    <scope>NUCLEOTIDE SEQUENCE [LARGE SCALE GENOMIC DNA]</scope>
    <source>
        <strain evidence="3">51987-8</strain>
    </source>
</reference>
<dbReference type="Proteomes" id="UP000076154">
    <property type="component" value="Unassembled WGS sequence"/>
</dbReference>
<evidence type="ECO:0000313" key="3">
    <source>
        <dbReference type="EMBL" id="RDB19010.1"/>
    </source>
</evidence>
<dbReference type="AlphaFoldDB" id="A0A369JCT2"/>
<dbReference type="PANTHER" id="PTHR39639">
    <property type="entry name" value="CHROMOSOME 16, WHOLE GENOME SHOTGUN SEQUENCE"/>
    <property type="match status" value="1"/>
</dbReference>
<evidence type="ECO:0000313" key="4">
    <source>
        <dbReference type="Proteomes" id="UP000076154"/>
    </source>
</evidence>
<feature type="compositionally biased region" description="Basic and acidic residues" evidence="1">
    <location>
        <begin position="401"/>
        <end position="415"/>
    </location>
</feature>
<feature type="compositionally biased region" description="Low complexity" evidence="1">
    <location>
        <begin position="490"/>
        <end position="506"/>
    </location>
</feature>